<evidence type="ECO:0000256" key="2">
    <source>
        <dbReference type="ARBA" id="ARBA00010199"/>
    </source>
</evidence>
<feature type="transmembrane region" description="Helical" evidence="7">
    <location>
        <begin position="180"/>
        <end position="199"/>
    </location>
</feature>
<feature type="region of interest" description="Disordered" evidence="8">
    <location>
        <begin position="1"/>
        <end position="30"/>
    </location>
</feature>
<evidence type="ECO:0000313" key="9">
    <source>
        <dbReference type="EMBL" id="OMO80058.1"/>
    </source>
</evidence>
<evidence type="ECO:0000256" key="5">
    <source>
        <dbReference type="ARBA" id="ARBA00022989"/>
    </source>
</evidence>
<comment type="similarity">
    <text evidence="2 7">Belongs to the multi antimicrobial extrusion (MATE) (TC 2.A.66.1) family.</text>
</comment>
<dbReference type="GO" id="GO:1990961">
    <property type="term" value="P:xenobiotic detoxification by transmembrane export across the plasma membrane"/>
    <property type="evidence" value="ECO:0007669"/>
    <property type="project" value="InterPro"/>
</dbReference>
<feature type="transmembrane region" description="Helical" evidence="7">
    <location>
        <begin position="106"/>
        <end position="126"/>
    </location>
</feature>
<gene>
    <name evidence="9" type="ORF">COLO4_24258</name>
</gene>
<dbReference type="PANTHER" id="PTHR11206">
    <property type="entry name" value="MULTIDRUG RESISTANCE PROTEIN"/>
    <property type="match status" value="1"/>
</dbReference>
<dbReference type="Pfam" id="PF01554">
    <property type="entry name" value="MatE"/>
    <property type="match status" value="2"/>
</dbReference>
<dbReference type="STRING" id="93759.A0A1R3IBX0"/>
<comment type="subcellular location">
    <subcellularLocation>
        <location evidence="1">Membrane</location>
        <topology evidence="1">Multi-pass membrane protein</topology>
    </subcellularLocation>
</comment>
<feature type="transmembrane region" description="Helical" evidence="7">
    <location>
        <begin position="211"/>
        <end position="232"/>
    </location>
</feature>
<dbReference type="GO" id="GO:0015297">
    <property type="term" value="F:antiporter activity"/>
    <property type="evidence" value="ECO:0007669"/>
    <property type="project" value="InterPro"/>
</dbReference>
<keyword evidence="5 7" id="KW-1133">Transmembrane helix</keyword>
<feature type="transmembrane region" description="Helical" evidence="7">
    <location>
        <begin position="147"/>
        <end position="168"/>
    </location>
</feature>
<dbReference type="InterPro" id="IPR045069">
    <property type="entry name" value="MATE_euk"/>
</dbReference>
<feature type="transmembrane region" description="Helical" evidence="7">
    <location>
        <begin position="65"/>
        <end position="86"/>
    </location>
</feature>
<dbReference type="NCBIfam" id="TIGR00797">
    <property type="entry name" value="matE"/>
    <property type="match status" value="1"/>
</dbReference>
<dbReference type="InterPro" id="IPR002528">
    <property type="entry name" value="MATE_fam"/>
</dbReference>
<evidence type="ECO:0000256" key="8">
    <source>
        <dbReference type="SAM" id="MobiDB-lite"/>
    </source>
</evidence>
<dbReference type="GO" id="GO:0042910">
    <property type="term" value="F:xenobiotic transmembrane transporter activity"/>
    <property type="evidence" value="ECO:0007669"/>
    <property type="project" value="InterPro"/>
</dbReference>
<organism evidence="9 10">
    <name type="scientific">Corchorus olitorius</name>
    <dbReference type="NCBI Taxonomy" id="93759"/>
    <lineage>
        <taxon>Eukaryota</taxon>
        <taxon>Viridiplantae</taxon>
        <taxon>Streptophyta</taxon>
        <taxon>Embryophyta</taxon>
        <taxon>Tracheophyta</taxon>
        <taxon>Spermatophyta</taxon>
        <taxon>Magnoliopsida</taxon>
        <taxon>eudicotyledons</taxon>
        <taxon>Gunneridae</taxon>
        <taxon>Pentapetalae</taxon>
        <taxon>rosids</taxon>
        <taxon>malvids</taxon>
        <taxon>Malvales</taxon>
        <taxon>Malvaceae</taxon>
        <taxon>Grewioideae</taxon>
        <taxon>Apeibeae</taxon>
        <taxon>Corchorus</taxon>
    </lineage>
</organism>
<dbReference type="Proteomes" id="UP000187203">
    <property type="component" value="Unassembled WGS sequence"/>
</dbReference>
<reference evidence="10" key="1">
    <citation type="submission" date="2013-09" db="EMBL/GenBank/DDBJ databases">
        <title>Corchorus olitorius genome sequencing.</title>
        <authorList>
            <person name="Alam M."/>
            <person name="Haque M.S."/>
            <person name="Islam M.S."/>
            <person name="Emdad E.M."/>
            <person name="Islam M.M."/>
            <person name="Ahmed B."/>
            <person name="Halim A."/>
            <person name="Hossen Q.M.M."/>
            <person name="Hossain M.Z."/>
            <person name="Ahmed R."/>
            <person name="Khan M.M."/>
            <person name="Islam R."/>
            <person name="Rashid M.M."/>
            <person name="Khan S.A."/>
            <person name="Rahman M.S."/>
            <person name="Alam M."/>
            <person name="Yahiya A.S."/>
            <person name="Khan M.S."/>
            <person name="Azam M.S."/>
            <person name="Haque T."/>
            <person name="Lashkar M.Z.H."/>
            <person name="Akhand A.I."/>
            <person name="Morshed G."/>
            <person name="Roy S."/>
            <person name="Uddin K.S."/>
            <person name="Rabeya T."/>
            <person name="Hossain A.S."/>
            <person name="Chowdhury A."/>
            <person name="Snigdha A.R."/>
            <person name="Mortoza M.S."/>
            <person name="Matin S.A."/>
            <person name="Hoque S.M.E."/>
            <person name="Islam M.K."/>
            <person name="Roy D.K."/>
            <person name="Haider R."/>
            <person name="Moosa M.M."/>
            <person name="Elias S.M."/>
            <person name="Hasan A.M."/>
            <person name="Jahan S."/>
            <person name="Shafiuddin M."/>
            <person name="Mahmood N."/>
            <person name="Shommy N.S."/>
        </authorList>
    </citation>
    <scope>NUCLEOTIDE SEQUENCE [LARGE SCALE GENOMIC DNA]</scope>
    <source>
        <strain evidence="10">cv. O-4</strain>
    </source>
</reference>
<dbReference type="AlphaFoldDB" id="A0A1R3IBX0"/>
<evidence type="ECO:0000256" key="6">
    <source>
        <dbReference type="ARBA" id="ARBA00023136"/>
    </source>
</evidence>
<keyword evidence="10" id="KW-1185">Reference proteome</keyword>
<evidence type="ECO:0000256" key="1">
    <source>
        <dbReference type="ARBA" id="ARBA00004141"/>
    </source>
</evidence>
<feature type="transmembrane region" description="Helical" evidence="7">
    <location>
        <begin position="406"/>
        <end position="428"/>
    </location>
</feature>
<feature type="transmembrane region" description="Helical" evidence="7">
    <location>
        <begin position="364"/>
        <end position="386"/>
    </location>
</feature>
<proteinExistence type="inferred from homology"/>
<feature type="transmembrane region" description="Helical" evidence="7">
    <location>
        <begin position="435"/>
        <end position="455"/>
    </location>
</feature>
<feature type="transmembrane region" description="Helical" evidence="7">
    <location>
        <begin position="284"/>
        <end position="313"/>
    </location>
</feature>
<dbReference type="OrthoDB" id="2126698at2759"/>
<name>A0A1R3IBX0_9ROSI</name>
<keyword evidence="4 7" id="KW-0812">Transmembrane</keyword>
<evidence type="ECO:0000256" key="4">
    <source>
        <dbReference type="ARBA" id="ARBA00022692"/>
    </source>
</evidence>
<feature type="transmembrane region" description="Helical" evidence="7">
    <location>
        <begin position="461"/>
        <end position="479"/>
    </location>
</feature>
<dbReference type="EMBL" id="AWUE01018464">
    <property type="protein sequence ID" value="OMO80058.1"/>
    <property type="molecule type" value="Genomic_DNA"/>
</dbReference>
<keyword evidence="6 7" id="KW-0472">Membrane</keyword>
<evidence type="ECO:0000256" key="7">
    <source>
        <dbReference type="RuleBase" id="RU004914"/>
    </source>
</evidence>
<feature type="transmembrane region" description="Helical" evidence="7">
    <location>
        <begin position="238"/>
        <end position="263"/>
    </location>
</feature>
<dbReference type="GO" id="GO:0016020">
    <property type="term" value="C:membrane"/>
    <property type="evidence" value="ECO:0007669"/>
    <property type="project" value="UniProtKB-SubCell"/>
</dbReference>
<sequence>MEDAKHPLLSAREVDGGNTRQDHLLPKPSDTSFSSATFNANSDDIPPINTARDFFREFMIESKKLWFLAGPAIFTSICQYSLGAITQVLSGQVSTLALDAVSVENSVIAGFSFGAMLGMGSALETLCGQAYGAGQYDMLGIYMQRSWVILNSTALILCLIYIFAAPLLKLIGQTENISKVAGIFSIWMIPQLFAYAVNFPMSKFLQAQSKMMVMAVIALAALVLHAIFSWLLMLKLGLGLVGAAIVLNASWIFIDVAQFFYIISGTCGRAWTGFSWKAFQNLWGFVRLSLASAVMLCLEVWYFMALILFAGYLKDAEMSVAALSICMNILGWTVMVSFGMNAAISVRVSNELGAGHPRTAKFSLVVAVISSLLIGVLISLILLIFKDTYPYLFSNDEQVQQLVKDLTPMLALCIVINNVQPVLSGVAIGAGWQTAVAYVNIACYYVFGVPLGLTLGYVLDMGVLGIWAGMLSGTVASIAEERIRKWGGEDDSKDKIVET</sequence>
<evidence type="ECO:0000256" key="3">
    <source>
        <dbReference type="ARBA" id="ARBA00022448"/>
    </source>
</evidence>
<keyword evidence="3" id="KW-0813">Transport</keyword>
<feature type="transmembrane region" description="Helical" evidence="7">
    <location>
        <begin position="319"/>
        <end position="344"/>
    </location>
</feature>
<accession>A0A1R3IBX0</accession>
<dbReference type="CDD" id="cd13132">
    <property type="entry name" value="MATE_eukaryotic"/>
    <property type="match status" value="1"/>
</dbReference>
<feature type="compositionally biased region" description="Basic and acidic residues" evidence="8">
    <location>
        <begin position="1"/>
        <end position="25"/>
    </location>
</feature>
<evidence type="ECO:0000313" key="10">
    <source>
        <dbReference type="Proteomes" id="UP000187203"/>
    </source>
</evidence>
<protein>
    <recommendedName>
        <fullName evidence="7">Protein DETOXIFICATION</fullName>
    </recommendedName>
    <alternativeName>
        <fullName evidence="7">Multidrug and toxic compound extrusion protein</fullName>
    </alternativeName>
</protein>
<comment type="caution">
    <text evidence="9">The sequence shown here is derived from an EMBL/GenBank/DDBJ whole genome shotgun (WGS) entry which is preliminary data.</text>
</comment>